<proteinExistence type="predicted"/>
<feature type="signal peptide" evidence="1">
    <location>
        <begin position="1"/>
        <end position="26"/>
    </location>
</feature>
<dbReference type="Pfam" id="PF00395">
    <property type="entry name" value="SLH"/>
    <property type="match status" value="3"/>
</dbReference>
<name>A0A4Z0D9C6_9FIRM</name>
<feature type="domain" description="SLH" evidence="2">
    <location>
        <begin position="24"/>
        <end position="86"/>
    </location>
</feature>
<accession>A0A4Z0D9C6</accession>
<evidence type="ECO:0000259" key="2">
    <source>
        <dbReference type="PROSITE" id="PS51272"/>
    </source>
</evidence>
<comment type="caution">
    <text evidence="3">The sequence shown here is derived from an EMBL/GenBank/DDBJ whole genome shotgun (WGS) entry which is preliminary data.</text>
</comment>
<evidence type="ECO:0000256" key="1">
    <source>
        <dbReference type="SAM" id="SignalP"/>
    </source>
</evidence>
<keyword evidence="4" id="KW-1185">Reference proteome</keyword>
<dbReference type="PROSITE" id="PS51272">
    <property type="entry name" value="SLH"/>
    <property type="match status" value="3"/>
</dbReference>
<organism evidence="3 4">
    <name type="scientific">Soehngenia longivitae</name>
    <dbReference type="NCBI Taxonomy" id="2562294"/>
    <lineage>
        <taxon>Bacteria</taxon>
        <taxon>Bacillati</taxon>
        <taxon>Bacillota</taxon>
        <taxon>Tissierellia</taxon>
        <taxon>Tissierellales</taxon>
        <taxon>Tissierellaceae</taxon>
        <taxon>Soehngenia</taxon>
    </lineage>
</organism>
<dbReference type="InterPro" id="IPR001119">
    <property type="entry name" value="SLH_dom"/>
</dbReference>
<dbReference type="AlphaFoldDB" id="A0A4Z0D9C6"/>
<evidence type="ECO:0000313" key="4">
    <source>
        <dbReference type="Proteomes" id="UP000298381"/>
    </source>
</evidence>
<feature type="domain" description="SLH" evidence="2">
    <location>
        <begin position="87"/>
        <end position="145"/>
    </location>
</feature>
<reference evidence="3 4" key="1">
    <citation type="submission" date="2019-03" db="EMBL/GenBank/DDBJ databases">
        <title>Draft genome sequence data and analysis of a Fermenting Bacterium, Soehngenia longevitae strain 1933PT, isolated from petroleum reservoir in Azerbaijan.</title>
        <authorList>
            <person name="Grouzdev D.S."/>
            <person name="Bidzhieva S.K."/>
            <person name="Sokolova D.S."/>
            <person name="Tourova T.P."/>
            <person name="Poltaraus A.B."/>
            <person name="Nazina T.N."/>
        </authorList>
    </citation>
    <scope>NUCLEOTIDE SEQUENCE [LARGE SCALE GENOMIC DNA]</scope>
    <source>
        <strain evidence="3 4">1933P</strain>
    </source>
</reference>
<gene>
    <name evidence="3" type="ORF">E4100_02430</name>
</gene>
<sequence length="574" mass="62018">MKMKRAMSIVLSLLMVLTLVPNFSYAAEFSDMPDDWSKPALEKAVENGLLVGDNGKIRPKDNLKRAEMATVVNRAFGAYIKAPISKFADVSVTSWYYDEMAKAVQMQTFKGDGERLNPENFITREEAFIVLARALKLEPSATQPEGYKDLNDISSWAKGELYAMINAGYVNGSNGYINPKGLITRAEFAQVMDNIIKTYVKASSANLTFTGNVMVNTSGLVLKDSTVEGDLIIGEGVANGTVTLDNVAIEGRLIVRGGGVNSIIIKGNSTVGQVIVSRLDGAVRVAVESGAKVEVLYLADGKDEVILEGTLDKVVVDKNVELQLNNAQIKELNINAENALVKVDKTSKVDLLNISKEAENAKVEVMGTVTKLVTEAPKTAILGDGTVTEITVKPTADNTVISTEGGKVVVEEGAENVTVPETPPIGGGGVYIPPALTLNSGSVKLNESVEGITITGNNITVEVDPNTPITKIEATFSNAVEIKDLTLIKGEEETEIVKDKIAQNTEYKEKYEKYKPDYGTTLTVVPPSITFNNEILDDYKNNDGEIKVEITLVDNYGQTLTYNITLKATDQQDV</sequence>
<evidence type="ECO:0000313" key="3">
    <source>
        <dbReference type="EMBL" id="TFZ41455.1"/>
    </source>
</evidence>
<dbReference type="OrthoDB" id="174569at2"/>
<keyword evidence="1" id="KW-0732">Signal</keyword>
<dbReference type="Proteomes" id="UP000298381">
    <property type="component" value="Unassembled WGS sequence"/>
</dbReference>
<protein>
    <submittedName>
        <fullName evidence="3">S-layer homology domain-containing protein</fullName>
    </submittedName>
</protein>
<feature type="chain" id="PRO_5021328819" evidence="1">
    <location>
        <begin position="27"/>
        <end position="574"/>
    </location>
</feature>
<dbReference type="EMBL" id="SRIB01000002">
    <property type="protein sequence ID" value="TFZ41455.1"/>
    <property type="molecule type" value="Genomic_DNA"/>
</dbReference>
<feature type="domain" description="SLH" evidence="2">
    <location>
        <begin position="146"/>
        <end position="206"/>
    </location>
</feature>